<dbReference type="RefSeq" id="WP_011019729.1">
    <property type="nucleotide sequence ID" value="NC_003551.1"/>
</dbReference>
<proteinExistence type="predicted"/>
<dbReference type="InterPro" id="IPR029052">
    <property type="entry name" value="Metallo-depent_PP-like"/>
</dbReference>
<evidence type="ECO:0000313" key="3">
    <source>
        <dbReference type="Proteomes" id="UP000001826"/>
    </source>
</evidence>
<keyword evidence="3" id="KW-1185">Reference proteome</keyword>
<dbReference type="CDD" id="cd00063">
    <property type="entry name" value="FN3"/>
    <property type="match status" value="1"/>
</dbReference>
<feature type="domain" description="Calcineurin-like phosphoesterase" evidence="1">
    <location>
        <begin position="269"/>
        <end position="489"/>
    </location>
</feature>
<gene>
    <name evidence="2" type="ordered locus">MK1361</name>
</gene>
<dbReference type="InterPro" id="IPR051918">
    <property type="entry name" value="STPP_CPPED1"/>
</dbReference>
<dbReference type="AlphaFoldDB" id="Q8TVM7"/>
<protein>
    <submittedName>
        <fullName evidence="2">Calcineurin superfamily phosphatase or nuclease</fullName>
    </submittedName>
</protein>
<dbReference type="KEGG" id="mka:MK1361"/>
<dbReference type="InterPro" id="IPR004843">
    <property type="entry name" value="Calcineurin-like_PHP"/>
</dbReference>
<organism evidence="2 3">
    <name type="scientific">Methanopyrus kandleri (strain AV19 / DSM 6324 / JCM 9639 / NBRC 100938)</name>
    <dbReference type="NCBI Taxonomy" id="190192"/>
    <lineage>
        <taxon>Archaea</taxon>
        <taxon>Methanobacteriati</taxon>
        <taxon>Methanobacteriota</taxon>
        <taxon>Methanomada group</taxon>
        <taxon>Methanopyri</taxon>
        <taxon>Methanopyrales</taxon>
        <taxon>Methanopyraceae</taxon>
        <taxon>Methanopyrus</taxon>
    </lineage>
</organism>
<dbReference type="PANTHER" id="PTHR43143:SF1">
    <property type="entry name" value="SERINE_THREONINE-PROTEIN PHOSPHATASE CPPED1"/>
    <property type="match status" value="1"/>
</dbReference>
<dbReference type="PANTHER" id="PTHR43143">
    <property type="entry name" value="METALLOPHOSPHOESTERASE, CALCINEURIN SUPERFAMILY"/>
    <property type="match status" value="1"/>
</dbReference>
<dbReference type="Pfam" id="PF00149">
    <property type="entry name" value="Metallophos"/>
    <property type="match status" value="1"/>
</dbReference>
<dbReference type="Proteomes" id="UP000001826">
    <property type="component" value="Chromosome"/>
</dbReference>
<dbReference type="EnsemblBacteria" id="AAM02574">
    <property type="protein sequence ID" value="AAM02574"/>
    <property type="gene ID" value="MK1361"/>
</dbReference>
<name>Q8TVM7_METKA</name>
<dbReference type="GeneID" id="1477956"/>
<dbReference type="InterPro" id="IPR003961">
    <property type="entry name" value="FN3_dom"/>
</dbReference>
<dbReference type="SUPFAM" id="SSF56300">
    <property type="entry name" value="Metallo-dependent phosphatases"/>
    <property type="match status" value="1"/>
</dbReference>
<dbReference type="PaxDb" id="190192-MK1361"/>
<dbReference type="InParanoid" id="Q8TVM7"/>
<evidence type="ECO:0000259" key="1">
    <source>
        <dbReference type="Pfam" id="PF00149"/>
    </source>
</evidence>
<evidence type="ECO:0000313" key="2">
    <source>
        <dbReference type="EMBL" id="AAM02574.1"/>
    </source>
</evidence>
<dbReference type="EMBL" id="AE009439">
    <property type="protein sequence ID" value="AAM02574.1"/>
    <property type="molecule type" value="Genomic_DNA"/>
</dbReference>
<sequence>MRLPVVLTPSVLGILLLLSIHVARPVNPSSHYALDDFLKVEFDGMRDGIVLKFPVALDGEVVYGSSAPGRYPYPVYRYRDPLEGGIANVWIEGLPYIGRSGVHTFIFKVINTEGRPIFYGEVQVRRDPRTGRFQVLRGSVICGPFVYCPRPDGCVIRYRTLEPVRTELVVRRPDGGIVTRLEDGKPRTVHEFRVTGLRPDTEYELIVRWNGFELAKREFRTAVPDGAAGFTFAFASDSRCRHLKESAGGGDADAYGCNVEALRSIMMFAARHGARFLVFPGDLIYGHATPEDARLQYWNWKQAVAPWEPSVPVYVGYGNHEAAVVGSGGRCSGEEVFSREFVTPAELGRGPAGVSEGRGLPPYGDTVYWFEYGCVAVVVLNNCYSGMLRDWTGPGECPYLGYVMDRQLRWLEETLDRLDRDPTVRYVFVAAHLPPYRLTEPQELSNRLRPVVNGRPVGEGYVDRLNRLLEVLMRHRKVVALLCGHDHCYARYLIDRNFPMYPKGWRGRDIRREPWFRPLWVIIDGNAGAPMFTLADSPWKDRVRVFTTRSAVVVLFHVRFDRIVVEAYDATTGERVDRFEIPAPG</sequence>
<dbReference type="GO" id="GO:0016787">
    <property type="term" value="F:hydrolase activity"/>
    <property type="evidence" value="ECO:0007669"/>
    <property type="project" value="InterPro"/>
</dbReference>
<accession>Q8TVM7</accession>
<dbReference type="HOGENOM" id="CLU_437991_0_0_2"/>
<dbReference type="Gene3D" id="3.60.21.10">
    <property type="match status" value="1"/>
</dbReference>
<reference evidence="2 3" key="1">
    <citation type="journal article" date="2002" name="Proc. Natl. Acad. Sci. U.S.A.">
        <title>The complete genome of hyperthermophile Methanopyrus kandleri AV19 and monophyly of archaeal methanogens.</title>
        <authorList>
            <person name="Slesarev A.I."/>
            <person name="Mezhevaya K.V."/>
            <person name="Makarova K.S."/>
            <person name="Polushin N.N."/>
            <person name="Shcherbinina O.V."/>
            <person name="Shakhova V.V."/>
            <person name="Belova G.I."/>
            <person name="Aravind L."/>
            <person name="Natale D.A."/>
            <person name="Rogozin I.B."/>
            <person name="Tatusov R.L."/>
            <person name="Wolf Y.I."/>
            <person name="Stetter K.O."/>
            <person name="Malykh A.G."/>
            <person name="Koonin E.V."/>
            <person name="Kozyavkin S.A."/>
        </authorList>
    </citation>
    <scope>NUCLEOTIDE SEQUENCE [LARGE SCALE GENOMIC DNA]</scope>
    <source>
        <strain evidence="3">AV19 / DSM 6324 / JCM 9639 / NBRC 100938</strain>
    </source>
</reference>